<dbReference type="Proteomes" id="UP001187415">
    <property type="component" value="Unassembled WGS sequence"/>
</dbReference>
<evidence type="ECO:0000313" key="3">
    <source>
        <dbReference type="Proteomes" id="UP001187415"/>
    </source>
</evidence>
<evidence type="ECO:0000256" key="1">
    <source>
        <dbReference type="SAM" id="MobiDB-lite"/>
    </source>
</evidence>
<evidence type="ECO:0000313" key="2">
    <source>
        <dbReference type="EMBL" id="KAK2842577.1"/>
    </source>
</evidence>
<comment type="caution">
    <text evidence="2">The sequence shown here is derived from an EMBL/GenBank/DDBJ whole genome shotgun (WGS) entry which is preliminary data.</text>
</comment>
<dbReference type="AlphaFoldDB" id="A0AA88MQ65"/>
<gene>
    <name evidence="2" type="ORF">Q5P01_012777</name>
</gene>
<keyword evidence="3" id="KW-1185">Reference proteome</keyword>
<sequence>MLNSFMKLWKPSSPRKSKEPWDEPRWTSRRTSRTMARSGISMFQPAARMLYHLALSEHSWASCRLP</sequence>
<accession>A0AA88MQ65</accession>
<organism evidence="2 3">
    <name type="scientific">Channa striata</name>
    <name type="common">Snakehead murrel</name>
    <name type="synonym">Ophicephalus striatus</name>
    <dbReference type="NCBI Taxonomy" id="64152"/>
    <lineage>
        <taxon>Eukaryota</taxon>
        <taxon>Metazoa</taxon>
        <taxon>Chordata</taxon>
        <taxon>Craniata</taxon>
        <taxon>Vertebrata</taxon>
        <taxon>Euteleostomi</taxon>
        <taxon>Actinopterygii</taxon>
        <taxon>Neopterygii</taxon>
        <taxon>Teleostei</taxon>
        <taxon>Neoteleostei</taxon>
        <taxon>Acanthomorphata</taxon>
        <taxon>Anabantaria</taxon>
        <taxon>Anabantiformes</taxon>
        <taxon>Channoidei</taxon>
        <taxon>Channidae</taxon>
        <taxon>Channa</taxon>
    </lineage>
</organism>
<protein>
    <submittedName>
        <fullName evidence="2">Uncharacterized protein</fullName>
    </submittedName>
</protein>
<reference evidence="2" key="1">
    <citation type="submission" date="2023-07" db="EMBL/GenBank/DDBJ databases">
        <title>Chromosome-level Genome Assembly of Striped Snakehead (Channa striata).</title>
        <authorList>
            <person name="Liu H."/>
        </authorList>
    </citation>
    <scope>NUCLEOTIDE SEQUENCE</scope>
    <source>
        <strain evidence="2">Gz</strain>
        <tissue evidence="2">Muscle</tissue>
    </source>
</reference>
<proteinExistence type="predicted"/>
<dbReference type="EMBL" id="JAUPFM010000009">
    <property type="protein sequence ID" value="KAK2842577.1"/>
    <property type="molecule type" value="Genomic_DNA"/>
</dbReference>
<feature type="region of interest" description="Disordered" evidence="1">
    <location>
        <begin position="1"/>
        <end position="30"/>
    </location>
</feature>
<name>A0AA88MQ65_CHASR</name>
<feature type="compositionally biased region" description="Basic and acidic residues" evidence="1">
    <location>
        <begin position="16"/>
        <end position="26"/>
    </location>
</feature>